<dbReference type="EMBL" id="AKCV02000026">
    <property type="protein sequence ID" value="TMS56569.1"/>
    <property type="molecule type" value="Genomic_DNA"/>
</dbReference>
<evidence type="ECO:0000313" key="2">
    <source>
        <dbReference type="Proteomes" id="UP000004277"/>
    </source>
</evidence>
<evidence type="ECO:0000313" key="1">
    <source>
        <dbReference type="EMBL" id="TMS56569.1"/>
    </source>
</evidence>
<protein>
    <submittedName>
        <fullName evidence="1">Exodeoxyribonuclease VII large subunit</fullName>
    </submittedName>
</protein>
<gene>
    <name evidence="1" type="ORF">MW7_015890</name>
</gene>
<proteinExistence type="predicted"/>
<organism evidence="1 2">
    <name type="scientific">Imbroritus primus</name>
    <dbReference type="NCBI Taxonomy" id="3058603"/>
    <lineage>
        <taxon>Bacteria</taxon>
        <taxon>Pseudomonadati</taxon>
        <taxon>Pseudomonadota</taxon>
        <taxon>Betaproteobacteria</taxon>
        <taxon>Burkholderiales</taxon>
        <taxon>Burkholderiaceae</taxon>
        <taxon>Imbroritus</taxon>
    </lineage>
</organism>
<sequence length="463" mass="51104">MSEPFETNGSSSSGDAGGSLAREVISVGELNRAIGGVLQRSFPLAWIRGEISNFTRAASGHWYFSLKDKQAQIRCVMFRGRNQHVDFTPREGEAVEVRALVSLYEPRGELQLSVEAVRRAGLGNLYEAFLRLKAKLEAEGLFDASRKRPLPQPPRAIGVITSLQAAALRDVLTTLARRAPHIPVVVYPVPVQGVGAADRIAAMLDTAGRRGEVDVLLLCRGGGSIEDLWSFNEEAVAAAICRSPIPVVCGVGHETDITIADFVADVRAPTPTAAAELVSPDRAQKLRELAGGWTALAAAMRRGLERRQQATDWLARRVRSPQAELRARRVRVDECARRLADAMQRRLASQQHRHGLQAMRLRAVRPDPARLRSRLEQIGWRLRQRMQAETRQAAAAVQQAQAALELLNPQRTLERGYAVLLDPRGRAIRHPEALRPRMRLEVRLAEGAADVELAQVQPKLLDQ</sequence>
<accession>A0ACD3SK43</accession>
<dbReference type="Proteomes" id="UP000004277">
    <property type="component" value="Unassembled WGS sequence"/>
</dbReference>
<comment type="caution">
    <text evidence="1">The sequence shown here is derived from an EMBL/GenBank/DDBJ whole genome shotgun (WGS) entry which is preliminary data.</text>
</comment>
<name>A0ACD3SK43_9BURK</name>
<keyword evidence="2" id="KW-1185">Reference proteome</keyword>
<reference evidence="1" key="1">
    <citation type="submission" date="2019-05" db="EMBL/GenBank/DDBJ databases">
        <title>Revised genome assembly of Burkholderiaceae (previously Ralstonia) sp. PBA.</title>
        <authorList>
            <person name="Gan H.M."/>
        </authorList>
    </citation>
    <scope>NUCLEOTIDE SEQUENCE</scope>
    <source>
        <strain evidence="1">PBA</strain>
    </source>
</reference>